<dbReference type="Gene3D" id="3.40.720.10">
    <property type="entry name" value="Alkaline Phosphatase, subunit A"/>
    <property type="match status" value="1"/>
</dbReference>
<dbReference type="AlphaFoldDB" id="A0A8E4GM26"/>
<proteinExistence type="predicted"/>
<evidence type="ECO:0000256" key="3">
    <source>
        <dbReference type="ARBA" id="ARBA00022692"/>
    </source>
</evidence>
<evidence type="ECO:0000256" key="2">
    <source>
        <dbReference type="ARBA" id="ARBA00022475"/>
    </source>
</evidence>
<evidence type="ECO:0000259" key="7">
    <source>
        <dbReference type="Pfam" id="PF00884"/>
    </source>
</evidence>
<feature type="domain" description="Sulfatase N-terminal" evidence="7">
    <location>
        <begin position="282"/>
        <end position="377"/>
    </location>
</feature>
<evidence type="ECO:0000256" key="6">
    <source>
        <dbReference type="SAM" id="Phobius"/>
    </source>
</evidence>
<dbReference type="SUPFAM" id="SSF53649">
    <property type="entry name" value="Alkaline phosphatase-like"/>
    <property type="match status" value="1"/>
</dbReference>
<dbReference type="PANTHER" id="PTHR47371">
    <property type="entry name" value="LIPOTEICHOIC ACID SYNTHASE"/>
    <property type="match status" value="1"/>
</dbReference>
<gene>
    <name evidence="8" type="ORF">HLH11_05255</name>
</gene>
<comment type="caution">
    <text evidence="8">The sequence shown here is derived from an EMBL/GenBank/DDBJ whole genome shotgun (WGS) entry which is preliminary data.</text>
</comment>
<dbReference type="InterPro" id="IPR017850">
    <property type="entry name" value="Alkaline_phosphatase_core_sf"/>
</dbReference>
<evidence type="ECO:0000313" key="9">
    <source>
        <dbReference type="Proteomes" id="UP000532147"/>
    </source>
</evidence>
<keyword evidence="2" id="KW-1003">Cell membrane</keyword>
<sequence>MKQIKYIVGFSIFVNLFFVFSGYWLGLGRPIVNVDYLLLLCFCCLPKNFISNSLLLLAFFMLFSIDVLLIVLQIFPFVRLTDLMYLSGFIFNGPILYRILLLVTVCVFLISFFIIRDLFFKKIKLTIKQFALIILFAVGVLFIKHLLNPLDKDEVYARFDKTWVGSQLQFFIKHQQSSFVESMGNHATQLEPSRFKNSTQPLFEQLNSKKPLSKKILLVVNESWGETAKPADQAAILSKIYQKKNHLEFINQGAFNFVGATVAGELRELCRKQPTTFNLKDADASQFRDCLPNQLKKQGYETQAIHGAMSVMYDRSSWYPKAGFEHIRFFEQLPNAGVCRAFSGRCDVKLIPEIKNQLLASDRSFVYWMTLSTHAPYDDTLFIQGLDCTALKIKEKSETCHNYKLQYQFFSALSQLIDDPGMKGVEIYVAGDHSPPIFNLGDNFFSFKGSEVAWIHFKVK</sequence>
<dbReference type="GO" id="GO:0016740">
    <property type="term" value="F:transferase activity"/>
    <property type="evidence" value="ECO:0007669"/>
    <property type="project" value="UniProtKB-KW"/>
</dbReference>
<dbReference type="InterPro" id="IPR050448">
    <property type="entry name" value="OpgB/LTA_synthase_biosynth"/>
</dbReference>
<comment type="subcellular location">
    <subcellularLocation>
        <location evidence="1">Cell membrane</location>
        <topology evidence="1">Multi-pass membrane protein</topology>
    </subcellularLocation>
</comment>
<dbReference type="Pfam" id="PF00884">
    <property type="entry name" value="Sulfatase"/>
    <property type="match status" value="1"/>
</dbReference>
<feature type="transmembrane region" description="Helical" evidence="6">
    <location>
        <begin position="127"/>
        <end position="147"/>
    </location>
</feature>
<evidence type="ECO:0000256" key="1">
    <source>
        <dbReference type="ARBA" id="ARBA00004651"/>
    </source>
</evidence>
<evidence type="ECO:0000313" key="8">
    <source>
        <dbReference type="EMBL" id="NNH38073.1"/>
    </source>
</evidence>
<reference evidence="8 9" key="1">
    <citation type="submission" date="2020-04" db="EMBL/GenBank/DDBJ databases">
        <title>Acinetobacter Taxon 24.</title>
        <authorList>
            <person name="Nemec A."/>
            <person name="Radolfova-Krizova L."/>
            <person name="Higgins P.G."/>
            <person name="Spanelova P."/>
        </authorList>
    </citation>
    <scope>NUCLEOTIDE SEQUENCE [LARGE SCALE GENOMIC DNA]</scope>
    <source>
        <strain evidence="8 9">ANC 4280</strain>
    </source>
</reference>
<feature type="transmembrane region" description="Helical" evidence="6">
    <location>
        <begin position="31"/>
        <end position="49"/>
    </location>
</feature>
<dbReference type="EMBL" id="JABERH010000015">
    <property type="protein sequence ID" value="NNH38073.1"/>
    <property type="molecule type" value="Genomic_DNA"/>
</dbReference>
<evidence type="ECO:0000256" key="4">
    <source>
        <dbReference type="ARBA" id="ARBA00022989"/>
    </source>
</evidence>
<dbReference type="GO" id="GO:0005886">
    <property type="term" value="C:plasma membrane"/>
    <property type="evidence" value="ECO:0007669"/>
    <property type="project" value="UniProtKB-SubCell"/>
</dbReference>
<keyword evidence="8" id="KW-0378">Hydrolase</keyword>
<dbReference type="Proteomes" id="UP000532147">
    <property type="component" value="Unassembled WGS sequence"/>
</dbReference>
<keyword evidence="8" id="KW-0808">Transferase</keyword>
<feature type="transmembrane region" description="Helical" evidence="6">
    <location>
        <begin position="95"/>
        <end position="115"/>
    </location>
</feature>
<keyword evidence="5 6" id="KW-0472">Membrane</keyword>
<dbReference type="PANTHER" id="PTHR47371:SF3">
    <property type="entry name" value="PHOSPHOGLYCEROL TRANSFERASE I"/>
    <property type="match status" value="1"/>
</dbReference>
<evidence type="ECO:0000256" key="5">
    <source>
        <dbReference type="ARBA" id="ARBA00023136"/>
    </source>
</evidence>
<keyword evidence="3 6" id="KW-0812">Transmembrane</keyword>
<protein>
    <submittedName>
        <fullName evidence="8">Sulfatase-like hydrolase/transferase</fullName>
    </submittedName>
</protein>
<feature type="transmembrane region" description="Helical" evidence="6">
    <location>
        <begin position="7"/>
        <end position="25"/>
    </location>
</feature>
<accession>A0A8E4GM26</accession>
<dbReference type="RefSeq" id="WP_171534109.1">
    <property type="nucleotide sequence ID" value="NZ_JABERH010000015.1"/>
</dbReference>
<keyword evidence="4 6" id="KW-1133">Transmembrane helix</keyword>
<dbReference type="InterPro" id="IPR000917">
    <property type="entry name" value="Sulfatase_N"/>
</dbReference>
<feature type="transmembrane region" description="Helical" evidence="6">
    <location>
        <begin position="54"/>
        <end position="75"/>
    </location>
</feature>
<organism evidence="8 9">
    <name type="scientific">Acinetobacter terrae</name>
    <dbReference type="NCBI Taxonomy" id="2731247"/>
    <lineage>
        <taxon>Bacteria</taxon>
        <taxon>Pseudomonadati</taxon>
        <taxon>Pseudomonadota</taxon>
        <taxon>Gammaproteobacteria</taxon>
        <taxon>Moraxellales</taxon>
        <taxon>Moraxellaceae</taxon>
        <taxon>Acinetobacter</taxon>
        <taxon>Acinetobacter Taxon 24</taxon>
    </lineage>
</organism>
<dbReference type="GO" id="GO:0016787">
    <property type="term" value="F:hydrolase activity"/>
    <property type="evidence" value="ECO:0007669"/>
    <property type="project" value="UniProtKB-KW"/>
</dbReference>
<name>A0A8E4GM26_9GAMM</name>